<protein>
    <submittedName>
        <fullName evidence="1">Uncharacterized protein</fullName>
    </submittedName>
</protein>
<gene>
    <name evidence="1" type="ORF">C1638_003245</name>
</gene>
<sequence>MEQELVKTELPVFNAFHPDQIDHLEVFSYLTGDFTKCEYWGYNNEEENGLPYYDFGIIGDFHFDLFKDKVRFYYGDPPAYGVTDWESDKLIFTQHGSVFPEGFMTFGYFDLEHTYGTAPKQLLDFIKMICNFLSRIEYHREYLIHSIIK</sequence>
<evidence type="ECO:0000313" key="1">
    <source>
        <dbReference type="EMBL" id="PWN67620.1"/>
    </source>
</evidence>
<evidence type="ECO:0000313" key="2">
    <source>
        <dbReference type="Proteomes" id="UP000236182"/>
    </source>
</evidence>
<comment type="caution">
    <text evidence="1">The sequence shown here is derived from an EMBL/GenBank/DDBJ whole genome shotgun (WGS) entry which is preliminary data.</text>
</comment>
<dbReference type="OrthoDB" id="9965066at2"/>
<dbReference type="RefSeq" id="WP_109618132.1">
    <property type="nucleotide sequence ID" value="NZ_PPEI02000001.1"/>
</dbReference>
<dbReference type="Proteomes" id="UP000236182">
    <property type="component" value="Unassembled WGS sequence"/>
</dbReference>
<name>A0A316X9U1_9FLAO</name>
<keyword evidence="2" id="KW-1185">Reference proteome</keyword>
<accession>A0A316X9U1</accession>
<reference evidence="1" key="1">
    <citation type="submission" date="2018-04" db="EMBL/GenBank/DDBJ databases">
        <title>Draft Genome Sequences of Chryseobacterium lactis NCTC11390T isolated from milk, Chryseobacterium oncorhynchi 701B-08T from rainbow trout, and Chryseobacterium viscerum 687B-08T from diseased fish.</title>
        <authorList>
            <person name="Jeong J.-J."/>
            <person name="Lee Y.J."/>
            <person name="Pathiraja D."/>
            <person name="Park B."/>
            <person name="Choi I.-G."/>
            <person name="Kim K.D."/>
        </authorList>
    </citation>
    <scope>NUCLEOTIDE SEQUENCE [LARGE SCALE GENOMIC DNA]</scope>
    <source>
        <strain evidence="1">701B-08</strain>
    </source>
</reference>
<dbReference type="AlphaFoldDB" id="A0A316X9U1"/>
<proteinExistence type="predicted"/>
<dbReference type="EMBL" id="PPEI02000001">
    <property type="protein sequence ID" value="PWN67620.1"/>
    <property type="molecule type" value="Genomic_DNA"/>
</dbReference>
<organism evidence="1 2">
    <name type="scientific">Chryseobacterium oncorhynchi</name>
    <dbReference type="NCBI Taxonomy" id="741074"/>
    <lineage>
        <taxon>Bacteria</taxon>
        <taxon>Pseudomonadati</taxon>
        <taxon>Bacteroidota</taxon>
        <taxon>Flavobacteriia</taxon>
        <taxon>Flavobacteriales</taxon>
        <taxon>Weeksellaceae</taxon>
        <taxon>Chryseobacterium group</taxon>
        <taxon>Chryseobacterium</taxon>
    </lineage>
</organism>